<name>A0A1N6RMR0_9FLAO</name>
<dbReference type="PANTHER" id="PTHR45752:SF187">
    <property type="entry name" value="LEUCINE-RICH REPEAT AND IQ DOMAIN-CONTAINING PROTEIN 4"/>
    <property type="match status" value="1"/>
</dbReference>
<organism evidence="1 2">
    <name type="scientific">Maribacter ulvicola</name>
    <dbReference type="NCBI Taxonomy" id="228959"/>
    <lineage>
        <taxon>Bacteria</taxon>
        <taxon>Pseudomonadati</taxon>
        <taxon>Bacteroidota</taxon>
        <taxon>Flavobacteriia</taxon>
        <taxon>Flavobacteriales</taxon>
        <taxon>Flavobacteriaceae</taxon>
        <taxon>Maribacter</taxon>
    </lineage>
</organism>
<dbReference type="InterPro" id="IPR050715">
    <property type="entry name" value="LRR-SigEffector_domain"/>
</dbReference>
<dbReference type="RefSeq" id="WP_076547475.1">
    <property type="nucleotide sequence ID" value="NZ_FTMA01000001.1"/>
</dbReference>
<dbReference type="SUPFAM" id="SSF52058">
    <property type="entry name" value="L domain-like"/>
    <property type="match status" value="1"/>
</dbReference>
<reference evidence="2" key="1">
    <citation type="submission" date="2017-01" db="EMBL/GenBank/DDBJ databases">
        <authorList>
            <person name="Varghese N."/>
            <person name="Submissions S."/>
        </authorList>
    </citation>
    <scope>NUCLEOTIDE SEQUENCE [LARGE SCALE GENOMIC DNA]</scope>
    <source>
        <strain evidence="2">DSM 15366</strain>
    </source>
</reference>
<dbReference type="InterPro" id="IPR032675">
    <property type="entry name" value="LRR_dom_sf"/>
</dbReference>
<dbReference type="EMBL" id="FTMA01000001">
    <property type="protein sequence ID" value="SIQ30105.1"/>
    <property type="molecule type" value="Genomic_DNA"/>
</dbReference>
<evidence type="ECO:0008006" key="3">
    <source>
        <dbReference type="Google" id="ProtNLM"/>
    </source>
</evidence>
<evidence type="ECO:0000313" key="2">
    <source>
        <dbReference type="Proteomes" id="UP000186953"/>
    </source>
</evidence>
<dbReference type="OrthoDB" id="1426594at2"/>
<dbReference type="PANTHER" id="PTHR45752">
    <property type="entry name" value="LEUCINE-RICH REPEAT-CONTAINING"/>
    <property type="match status" value="1"/>
</dbReference>
<keyword evidence="2" id="KW-1185">Reference proteome</keyword>
<accession>A0A1N6RMR0</accession>
<dbReference type="Proteomes" id="UP000186953">
    <property type="component" value="Unassembled WGS sequence"/>
</dbReference>
<evidence type="ECO:0000313" key="1">
    <source>
        <dbReference type="EMBL" id="SIQ30105.1"/>
    </source>
</evidence>
<dbReference type="Gene3D" id="3.80.10.10">
    <property type="entry name" value="Ribonuclease Inhibitor"/>
    <property type="match status" value="3"/>
</dbReference>
<proteinExistence type="predicted"/>
<gene>
    <name evidence="1" type="ORF">SAMN05421797_1011340</name>
</gene>
<dbReference type="STRING" id="228959.SAMN05421797_1011340"/>
<protein>
    <recommendedName>
        <fullName evidence="3">Leucine-rich repeat (LRR) protein</fullName>
    </recommendedName>
</protein>
<dbReference type="SUPFAM" id="SSF52047">
    <property type="entry name" value="RNI-like"/>
    <property type="match status" value="1"/>
</dbReference>
<dbReference type="AlphaFoldDB" id="A0A1N6RMR0"/>
<sequence>MEFNKNYLSTYYKHIQTDDNFPEAFLYELFLVGKMTRDKETVNEIAEYIEKYGTVEINAAFKTRSKLPEKGDDSEKILNSFISFTLKDPLFPLGKLYAKLGFLQVFVNETLAEKLEEQPEVIQRFEGIEKLIIEIDLQDNILEQFCNIKTIKSLEIEGSYQILPETIGGLENLEELELDLEHLQQLPISFFNLKSLKEFSLTLSIKEGEQPFALPNRFHKLTKLVELNFYDAALEDISELLFPENIKEIGFYRLKNIKKIPKSIVSLNKLEKLSIFDCADVVELPSAELMLHNLWMLRLQKLPQIHCVEDKYLFLPNIRSVRLDENVQISNGNTVFENTELSISNISLLEYVLNHPENFPKLKKLKVTELYDFSSITVGLEQLKSLESIEVFQLKNSEILWRHLGKCSQLSHIKIVHADVETLPEDLRNIESLAVLEISDCSNLVLYTNSLPARINDFKIMGIKELVSGNRLIRTERTYLDSVPIQDLKNFFGHFVVSKLLWSITGGEQFSEEDLTQYLPEPEKLKELKSYGTTAHFQDVLKYCAKLESLCLANNNQSNLPINSYPAKQLKELKLKLYNAGNLEVILGNTPNLKTIFLEHYRVANSFPEVRLNQLENLHVSRSSLATFEPLEAPALKNFSLSLCYDFNMEGYEKLAKFTRLKKIHFNGIHDDVDNVPENITSLDLTELNLGYHMKAVPEYLKKLQNLETLYVDNIDFDHLPTWIADLPKLTRLSIDGCSFKHSVPEYFQKLKLKELKYYISKFKGSNMSPEKYKFLITPGYTILKKEFSNHVNTYF</sequence>